<dbReference type="PROSITE" id="PS00141">
    <property type="entry name" value="ASP_PROTEASE"/>
    <property type="match status" value="1"/>
</dbReference>
<dbReference type="GO" id="GO:0005764">
    <property type="term" value="C:lysosome"/>
    <property type="evidence" value="ECO:0007669"/>
    <property type="project" value="TreeGrafter"/>
</dbReference>
<evidence type="ECO:0000256" key="4">
    <source>
        <dbReference type="ARBA" id="ARBA00022670"/>
    </source>
</evidence>
<keyword evidence="6 12" id="KW-0064">Aspartyl protease</keyword>
<keyword evidence="7 12" id="KW-0378">Hydrolase</keyword>
<evidence type="ECO:0000313" key="16">
    <source>
        <dbReference type="WBParaSite" id="HCON_00156320-00001"/>
    </source>
</evidence>
<keyword evidence="8" id="KW-0865">Zymogen</keyword>
<evidence type="ECO:0000256" key="2">
    <source>
        <dbReference type="ARBA" id="ARBA00007447"/>
    </source>
</evidence>
<dbReference type="GO" id="GO:0006508">
    <property type="term" value="P:proteolysis"/>
    <property type="evidence" value="ECO:0007669"/>
    <property type="project" value="UniProtKB-KW"/>
</dbReference>
<dbReference type="PANTHER" id="PTHR47966">
    <property type="entry name" value="BETA-SITE APP-CLEAVING ENZYME, ISOFORM A-RELATED"/>
    <property type="match status" value="1"/>
</dbReference>
<dbReference type="InterPro" id="IPR033121">
    <property type="entry name" value="PEPTIDASE_A1"/>
</dbReference>
<evidence type="ECO:0000256" key="6">
    <source>
        <dbReference type="ARBA" id="ARBA00022750"/>
    </source>
</evidence>
<feature type="chain" id="PRO_5029510128" evidence="13">
    <location>
        <begin position="17"/>
        <end position="394"/>
    </location>
</feature>
<dbReference type="OMA" id="GFFAFPC"/>
<dbReference type="GO" id="GO:0005576">
    <property type="term" value="C:extracellular region"/>
    <property type="evidence" value="ECO:0007669"/>
    <property type="project" value="UniProtKB-SubCell"/>
</dbReference>
<dbReference type="InterPro" id="IPR021109">
    <property type="entry name" value="Peptidase_aspartic_dom_sf"/>
</dbReference>
<keyword evidence="9 11" id="KW-1015">Disulfide bond</keyword>
<evidence type="ECO:0000256" key="5">
    <source>
        <dbReference type="ARBA" id="ARBA00022729"/>
    </source>
</evidence>
<keyword evidence="3" id="KW-0964">Secreted</keyword>
<dbReference type="PROSITE" id="PS51767">
    <property type="entry name" value="PEPTIDASE_A1"/>
    <property type="match status" value="1"/>
</dbReference>
<dbReference type="InterPro" id="IPR034164">
    <property type="entry name" value="Pepsin-like_dom"/>
</dbReference>
<evidence type="ECO:0000256" key="8">
    <source>
        <dbReference type="ARBA" id="ARBA00023145"/>
    </source>
</evidence>
<evidence type="ECO:0000256" key="12">
    <source>
        <dbReference type="RuleBase" id="RU000454"/>
    </source>
</evidence>
<evidence type="ECO:0000313" key="15">
    <source>
        <dbReference type="Proteomes" id="UP000025227"/>
    </source>
</evidence>
<dbReference type="PANTHER" id="PTHR47966:SF8">
    <property type="entry name" value="ASPARTIC PROTEASE 1-RELATED"/>
    <property type="match status" value="1"/>
</dbReference>
<evidence type="ECO:0000259" key="14">
    <source>
        <dbReference type="PROSITE" id="PS51767"/>
    </source>
</evidence>
<dbReference type="Gene3D" id="2.40.70.10">
    <property type="entry name" value="Acid Proteases"/>
    <property type="match status" value="2"/>
</dbReference>
<evidence type="ECO:0000256" key="7">
    <source>
        <dbReference type="ARBA" id="ARBA00022801"/>
    </source>
</evidence>
<evidence type="ECO:0000256" key="11">
    <source>
        <dbReference type="PIRSR" id="PIRSR601461-2"/>
    </source>
</evidence>
<dbReference type="GO" id="GO:0004190">
    <property type="term" value="F:aspartic-type endopeptidase activity"/>
    <property type="evidence" value="ECO:0007669"/>
    <property type="project" value="UniProtKB-KW"/>
</dbReference>
<keyword evidence="4 12" id="KW-0645">Protease</keyword>
<sequence>MKTVLVLTTLVAVLYAKSFTMEIHNTGSLRARLIAADLYQKFLEEQHLLRAQILASGSQPFIDYADDFYTGNVSVGTPPQTTTLLLDTGSSNLWVIDAACKTDACNGQPISGYIKHKFNTKKSSTFAKETRKFSIEYGHGSCSGYLGIDVVSFAGLSIPRQEFGVANSLAEIFGHQPVDGILGLGWPALAVDNVVPPMQNLLSSLDQPLFTVWMDRKLTVSNGGNAGLITYGAIDTKNCQSQINYVPLSATYWQFPIDYFAMGNRIEAMTKQVISNTGTSWIGAPYSSLSAIVERTGATFDFMNELYTVDCSTQKTQPDLNFSINGIKYNVPSVEYVLDLILGNGKCALAIFGMDSGGFGPAWIFGDPWIRTYCNIYDIGQKRIGFAKAYHSDF</sequence>
<dbReference type="CDD" id="cd05471">
    <property type="entry name" value="pepsin_like"/>
    <property type="match status" value="1"/>
</dbReference>
<dbReference type="WBParaSite" id="HCON_00156320-00001">
    <property type="protein sequence ID" value="HCON_00156320-00001"/>
    <property type="gene ID" value="HCON_00156320"/>
</dbReference>
<reference evidence="16" key="1">
    <citation type="submission" date="2020-12" db="UniProtKB">
        <authorList>
            <consortium name="WormBaseParasite"/>
        </authorList>
    </citation>
    <scope>IDENTIFICATION</scope>
    <source>
        <strain evidence="16">MHco3</strain>
    </source>
</reference>
<dbReference type="PRINTS" id="PR00792">
    <property type="entry name" value="PEPSIN"/>
</dbReference>
<dbReference type="FunFam" id="2.40.70.10:FF:000058">
    <property type="entry name" value="ASpartyl Protease"/>
    <property type="match status" value="1"/>
</dbReference>
<dbReference type="SUPFAM" id="SSF50630">
    <property type="entry name" value="Acid proteases"/>
    <property type="match status" value="1"/>
</dbReference>
<dbReference type="InterPro" id="IPR001969">
    <property type="entry name" value="Aspartic_peptidase_AS"/>
</dbReference>
<dbReference type="InterPro" id="IPR001461">
    <property type="entry name" value="Aspartic_peptidase_A1"/>
</dbReference>
<evidence type="ECO:0000256" key="10">
    <source>
        <dbReference type="ARBA" id="ARBA00023180"/>
    </source>
</evidence>
<keyword evidence="10" id="KW-0325">Glycoprotein</keyword>
<protein>
    <submittedName>
        <fullName evidence="16">Peptidase A1 domain-containing protein</fullName>
    </submittedName>
</protein>
<evidence type="ECO:0000256" key="13">
    <source>
        <dbReference type="SAM" id="SignalP"/>
    </source>
</evidence>
<comment type="subcellular location">
    <subcellularLocation>
        <location evidence="1">Secreted</location>
    </subcellularLocation>
</comment>
<dbReference type="OrthoDB" id="5853681at2759"/>
<proteinExistence type="inferred from homology"/>
<feature type="disulfide bond" evidence="11">
    <location>
        <begin position="311"/>
        <end position="347"/>
    </location>
</feature>
<name>A0A7I4YZG6_HAECO</name>
<organism evidence="15 16">
    <name type="scientific">Haemonchus contortus</name>
    <name type="common">Barber pole worm</name>
    <dbReference type="NCBI Taxonomy" id="6289"/>
    <lineage>
        <taxon>Eukaryota</taxon>
        <taxon>Metazoa</taxon>
        <taxon>Ecdysozoa</taxon>
        <taxon>Nematoda</taxon>
        <taxon>Chromadorea</taxon>
        <taxon>Rhabditida</taxon>
        <taxon>Rhabditina</taxon>
        <taxon>Rhabditomorpha</taxon>
        <taxon>Strongyloidea</taxon>
        <taxon>Trichostrongylidae</taxon>
        <taxon>Haemonchus</taxon>
    </lineage>
</organism>
<evidence type="ECO:0000256" key="3">
    <source>
        <dbReference type="ARBA" id="ARBA00022525"/>
    </source>
</evidence>
<evidence type="ECO:0000256" key="1">
    <source>
        <dbReference type="ARBA" id="ARBA00004613"/>
    </source>
</evidence>
<comment type="similarity">
    <text evidence="2 12">Belongs to the peptidase A1 family.</text>
</comment>
<dbReference type="Proteomes" id="UP000025227">
    <property type="component" value="Unplaced"/>
</dbReference>
<keyword evidence="15" id="KW-1185">Reference proteome</keyword>
<keyword evidence="5 13" id="KW-0732">Signal</keyword>
<evidence type="ECO:0000256" key="9">
    <source>
        <dbReference type="ARBA" id="ARBA00023157"/>
    </source>
</evidence>
<accession>A0A7I4YZG6</accession>
<feature type="domain" description="Peptidase A1" evidence="14">
    <location>
        <begin position="69"/>
        <end position="387"/>
    </location>
</feature>
<dbReference type="FunFam" id="2.40.70.10:FF:000086">
    <property type="entry name" value="ASpartyl Protease"/>
    <property type="match status" value="1"/>
</dbReference>
<dbReference type="Pfam" id="PF00026">
    <property type="entry name" value="Asp"/>
    <property type="match status" value="1"/>
</dbReference>
<feature type="signal peptide" evidence="13">
    <location>
        <begin position="1"/>
        <end position="16"/>
    </location>
</feature>
<dbReference type="AlphaFoldDB" id="A0A7I4YZG6"/>